<organism evidence="3 4">
    <name type="scientific">Roseateles albus</name>
    <dbReference type="NCBI Taxonomy" id="2987525"/>
    <lineage>
        <taxon>Bacteria</taxon>
        <taxon>Pseudomonadati</taxon>
        <taxon>Pseudomonadota</taxon>
        <taxon>Betaproteobacteria</taxon>
        <taxon>Burkholderiales</taxon>
        <taxon>Sphaerotilaceae</taxon>
        <taxon>Roseateles</taxon>
    </lineage>
</organism>
<keyword evidence="4" id="KW-1185">Reference proteome</keyword>
<feature type="chain" id="PRO_5047098372" evidence="1">
    <location>
        <begin position="32"/>
        <end position="987"/>
    </location>
</feature>
<keyword evidence="1" id="KW-0732">Signal</keyword>
<gene>
    <name evidence="3" type="ORF">PRZ03_10260</name>
</gene>
<dbReference type="InterPro" id="IPR011050">
    <property type="entry name" value="Pectin_lyase_fold/virulence"/>
</dbReference>
<evidence type="ECO:0000259" key="2">
    <source>
        <dbReference type="Pfam" id="PF07589"/>
    </source>
</evidence>
<dbReference type="InterPro" id="IPR013424">
    <property type="entry name" value="Ice-binding_C"/>
</dbReference>
<dbReference type="RefSeq" id="WP_273600224.1">
    <property type="nucleotide sequence ID" value="NZ_JAQQXT010000005.1"/>
</dbReference>
<dbReference type="Proteomes" id="UP001221189">
    <property type="component" value="Unassembled WGS sequence"/>
</dbReference>
<protein>
    <submittedName>
        <fullName evidence="3">PEP-CTERM sorting domain-containing protein</fullName>
    </submittedName>
</protein>
<name>A0ABT5KDI6_9BURK</name>
<dbReference type="NCBIfam" id="TIGR02595">
    <property type="entry name" value="PEP_CTERM"/>
    <property type="match status" value="1"/>
</dbReference>
<feature type="signal peptide" evidence="1">
    <location>
        <begin position="1"/>
        <end position="31"/>
    </location>
</feature>
<evidence type="ECO:0000256" key="1">
    <source>
        <dbReference type="SAM" id="SignalP"/>
    </source>
</evidence>
<dbReference type="SUPFAM" id="SSF51126">
    <property type="entry name" value="Pectin lyase-like"/>
    <property type="match status" value="1"/>
</dbReference>
<reference evidence="3 4" key="1">
    <citation type="submission" date="2022-10" db="EMBL/GenBank/DDBJ databases">
        <title>Paucibacter sp. hw1 Genome sequencing.</title>
        <authorList>
            <person name="Park S."/>
        </authorList>
    </citation>
    <scope>NUCLEOTIDE SEQUENCE [LARGE SCALE GENOMIC DNA]</scope>
    <source>
        <strain evidence="4">hw1</strain>
    </source>
</reference>
<dbReference type="NCBIfam" id="TIGR04393">
    <property type="entry name" value="rpt_T5SS_PEPC"/>
    <property type="match status" value="8"/>
</dbReference>
<dbReference type="EMBL" id="JAQQXT010000005">
    <property type="protein sequence ID" value="MDC8771953.1"/>
    <property type="molecule type" value="Genomic_DNA"/>
</dbReference>
<feature type="domain" description="Ice-binding protein C-terminal" evidence="2">
    <location>
        <begin position="957"/>
        <end position="981"/>
    </location>
</feature>
<evidence type="ECO:0000313" key="3">
    <source>
        <dbReference type="EMBL" id="MDC8771953.1"/>
    </source>
</evidence>
<accession>A0ABT5KDI6</accession>
<evidence type="ECO:0000313" key="4">
    <source>
        <dbReference type="Proteomes" id="UP001221189"/>
    </source>
</evidence>
<proteinExistence type="predicted"/>
<dbReference type="Pfam" id="PF07589">
    <property type="entry name" value="PEP-CTERM"/>
    <property type="match status" value="1"/>
</dbReference>
<comment type="caution">
    <text evidence="3">The sequence shown here is derived from an EMBL/GenBank/DDBJ whole genome shotgun (WGS) entry which is preliminary data.</text>
</comment>
<sequence>MTKPLGLSRLRLPAKSTLALSLLVAFAPGFAADKTTTVATGTDVKNTFDSVLVGNLAGDTETYNVLSAGTKMTNTFDLTIGNSGIGILNIESGGAVSNRRGMIGRLLGSIGTVNVTGKATGGGPASQWVNSDALNVAEAGTGTLNIENAGYVSSAGGDIGYYSGSIGKATVTGAGSQWSNAADLTVGRSGAGTLNIENGGVVSNFYGRVGESKDGTGTVKVTGAGSQWTNAGFLTIGNGGTGTLNIENGGTVTSNGAALGGSPGGSLTGGNGTINVTGSGSKWTNTGNLTVGASVKNTGAVLNIENGGWVTGSTGQTSIGQGTVNVSGAGSRWDTTGYLNLGTVASSKGTLNITTGGVVNSVNSIVGQNGSAGIGVVNVIGADSQWNLSNQIIIGGAFTTTGTLNIEEGGVVSAQKGIVGNATNSTGTLTVKGAGSQWNSSSTLTVGLNGTGTLNIQDSGKVTASSLNIGAKGTVNLAGGTLELPNNNAGVTLVSPSRLVWTAGTLSFTGDAVLNSALLSKTTTLGAGQTLAVGAKFSVVNASTLTLDGGTLQVKTGAVDSGGTFTWSKGTLSYTGDAALSAAGLLAKNTTLGSGKTLNVAQNLSVGSGNTLALSGGALQIASGSLDGGNFNWNQGTLGYTGNASLGAGLLASTTTLASGKALNVAKILNIGTGNTLDTHGGTLAAGTIALSGGTLQTSGGETSAGSFNWASGTLGYRGDAALGTGLLASTTTLNSTQALNVAKNLSLGAGHTLNLNGGVLSADTLTQNGTVNLGQGGQISTVGGTVNNSTVAFSGDSSVQGNFTNNGTVAGSAGTLSFMNDVNGAGSFAGNIAFKAAFNPGNSPAAFSFSGGNATFDSTSVLNMEFFGATPGTQYDQLMSINTLTFNGKLNLAFDSSYVPAQGTSFALFGFNNFSGSFGTAEDGYSSIFVTGYDKSKLDFSHLSTDGTVRVAITSAVPEPETYAMLLAGLALMGTMVRRRRSAVSV</sequence>
<dbReference type="InterPro" id="IPR030895">
    <property type="entry name" value="T5SS_PEPC_rpt"/>
</dbReference>